<accession>A0A0M8ZQT4</accession>
<dbReference type="Pfam" id="PF00089">
    <property type="entry name" value="Trypsin"/>
    <property type="match status" value="2"/>
</dbReference>
<feature type="domain" description="Peptidase S1" evidence="2">
    <location>
        <begin position="6"/>
        <end position="228"/>
    </location>
</feature>
<dbReference type="PRINTS" id="PR00722">
    <property type="entry name" value="CHYMOTRYPSIN"/>
</dbReference>
<protein>
    <submittedName>
        <fullName evidence="3">Trypsin-1</fullName>
    </submittedName>
</protein>
<dbReference type="PANTHER" id="PTHR24250">
    <property type="entry name" value="CHYMOTRYPSIN-RELATED"/>
    <property type="match status" value="1"/>
</dbReference>
<dbReference type="GO" id="GO:0004252">
    <property type="term" value="F:serine-type endopeptidase activity"/>
    <property type="evidence" value="ECO:0007669"/>
    <property type="project" value="InterPro"/>
</dbReference>
<keyword evidence="4" id="KW-1185">Reference proteome</keyword>
<evidence type="ECO:0000256" key="1">
    <source>
        <dbReference type="ARBA" id="ARBA00023157"/>
    </source>
</evidence>
<dbReference type="PANTHER" id="PTHR24250:SF50">
    <property type="entry name" value="PEPTIDASE S1 DOMAIN-CONTAINING PROTEIN"/>
    <property type="match status" value="1"/>
</dbReference>
<feature type="domain" description="Peptidase S1" evidence="2">
    <location>
        <begin position="236"/>
        <end position="479"/>
    </location>
</feature>
<dbReference type="Proteomes" id="UP000053105">
    <property type="component" value="Unassembled WGS sequence"/>
</dbReference>
<dbReference type="GO" id="GO:0006508">
    <property type="term" value="P:proteolysis"/>
    <property type="evidence" value="ECO:0007669"/>
    <property type="project" value="InterPro"/>
</dbReference>
<dbReference type="InterPro" id="IPR009003">
    <property type="entry name" value="Peptidase_S1_PA"/>
</dbReference>
<organism evidence="3 4">
    <name type="scientific">Melipona quadrifasciata</name>
    <dbReference type="NCBI Taxonomy" id="166423"/>
    <lineage>
        <taxon>Eukaryota</taxon>
        <taxon>Metazoa</taxon>
        <taxon>Ecdysozoa</taxon>
        <taxon>Arthropoda</taxon>
        <taxon>Hexapoda</taxon>
        <taxon>Insecta</taxon>
        <taxon>Pterygota</taxon>
        <taxon>Neoptera</taxon>
        <taxon>Endopterygota</taxon>
        <taxon>Hymenoptera</taxon>
        <taxon>Apocrita</taxon>
        <taxon>Aculeata</taxon>
        <taxon>Apoidea</taxon>
        <taxon>Anthophila</taxon>
        <taxon>Apidae</taxon>
        <taxon>Melipona</taxon>
    </lineage>
</organism>
<dbReference type="InterPro" id="IPR018114">
    <property type="entry name" value="TRYPSIN_HIS"/>
</dbReference>
<dbReference type="FunFam" id="2.40.10.10:FF:000004">
    <property type="entry name" value="Tryptase gamma 1"/>
    <property type="match status" value="1"/>
</dbReference>
<evidence type="ECO:0000259" key="2">
    <source>
        <dbReference type="PROSITE" id="PS50240"/>
    </source>
</evidence>
<sequence>NLHPRITDGVKASRGEFPYQVSIQYGLPPLVKFSHSCGGSILNERTILTAGHCILKNRKVRVVVGKYELNVEESTQQVAEVARSVVHSGYKGGVAQHDIALMFLSTPLKLNKAVQPISLPAQGQKQSGEAVLSGWGSTSKSLLVTIPNTLQKAVVPILDNADCYKQLTSQPVSGPQPELFDTQVCSGIAGKEVSACSGDSGGPLAQNVNGKHVQVGIVSWAKPYRGYVVPLFDSRIIAGHESNPGQYPWQVSLQWGISSFGYSHFCSGAILNTQWIITAGHCVLAIPAYGDFVVKVGKHNLRAVETNAQTVRVAKSIIHEKYVGDIAPYDIALLKLATPLKLNIAVKAIGLPQSLVVKNKTVILTGWASTSKAITPVLPDRLQVAELPIVDYQTCKQFIDSLTGPSPVDATTICTGPLTDSLSACSSDSGSPLVANATSTLPQLVGIYTWGLIPCGTVAAPSVYTNVYFFVNWINNIMATN</sequence>
<proteinExistence type="predicted"/>
<gene>
    <name evidence="3" type="ORF">WN51_04271</name>
</gene>
<dbReference type="FunFam" id="2.40.10.10:FF:000166">
    <property type="entry name" value="Trypsin"/>
    <property type="match status" value="1"/>
</dbReference>
<dbReference type="STRING" id="166423.A0A0M8ZQT4"/>
<keyword evidence="1" id="KW-1015">Disulfide bond</keyword>
<dbReference type="OrthoDB" id="10061449at2759"/>
<dbReference type="InterPro" id="IPR001314">
    <property type="entry name" value="Peptidase_S1A"/>
</dbReference>
<dbReference type="SUPFAM" id="SSF50494">
    <property type="entry name" value="Trypsin-like serine proteases"/>
    <property type="match status" value="2"/>
</dbReference>
<dbReference type="PROSITE" id="PS50240">
    <property type="entry name" value="TRYPSIN_DOM"/>
    <property type="match status" value="2"/>
</dbReference>
<name>A0A0M8ZQT4_9HYME</name>
<dbReference type="PROSITE" id="PS00134">
    <property type="entry name" value="TRYPSIN_HIS"/>
    <property type="match status" value="1"/>
</dbReference>
<evidence type="ECO:0000313" key="3">
    <source>
        <dbReference type="EMBL" id="KOX69235.1"/>
    </source>
</evidence>
<feature type="non-terminal residue" evidence="3">
    <location>
        <position position="1"/>
    </location>
</feature>
<dbReference type="SMART" id="SM00020">
    <property type="entry name" value="Tryp_SPc"/>
    <property type="match status" value="2"/>
</dbReference>
<dbReference type="CDD" id="cd00190">
    <property type="entry name" value="Tryp_SPc"/>
    <property type="match status" value="2"/>
</dbReference>
<dbReference type="InterPro" id="IPR001254">
    <property type="entry name" value="Trypsin_dom"/>
</dbReference>
<reference evidence="3 4" key="1">
    <citation type="submission" date="2015-07" db="EMBL/GenBank/DDBJ databases">
        <title>The genome of Melipona quadrifasciata.</title>
        <authorList>
            <person name="Pan H."/>
            <person name="Kapheim K."/>
        </authorList>
    </citation>
    <scope>NUCLEOTIDE SEQUENCE [LARGE SCALE GENOMIC DNA]</scope>
    <source>
        <strain evidence="3">0111107301</strain>
        <tissue evidence="3">Whole body</tissue>
    </source>
</reference>
<dbReference type="Gene3D" id="2.40.10.10">
    <property type="entry name" value="Trypsin-like serine proteases"/>
    <property type="match status" value="3"/>
</dbReference>
<dbReference type="EMBL" id="KQ435896">
    <property type="protein sequence ID" value="KOX69235.1"/>
    <property type="molecule type" value="Genomic_DNA"/>
</dbReference>
<dbReference type="InterPro" id="IPR043504">
    <property type="entry name" value="Peptidase_S1_PA_chymotrypsin"/>
</dbReference>
<dbReference type="AlphaFoldDB" id="A0A0M8ZQT4"/>
<evidence type="ECO:0000313" key="4">
    <source>
        <dbReference type="Proteomes" id="UP000053105"/>
    </source>
</evidence>